<protein>
    <submittedName>
        <fullName evidence="3">Uncharacterized protein</fullName>
    </submittedName>
</protein>
<keyword evidence="4" id="KW-1185">Reference proteome</keyword>
<keyword evidence="2" id="KW-0732">Signal</keyword>
<name>A0AAV7L106_PLEWA</name>
<reference evidence="3" key="1">
    <citation type="journal article" date="2022" name="bioRxiv">
        <title>Sequencing and chromosome-scale assembly of the giantPleurodeles waltlgenome.</title>
        <authorList>
            <person name="Brown T."/>
            <person name="Elewa A."/>
            <person name="Iarovenko S."/>
            <person name="Subramanian E."/>
            <person name="Araus A.J."/>
            <person name="Petzold A."/>
            <person name="Susuki M."/>
            <person name="Suzuki K.-i.T."/>
            <person name="Hayashi T."/>
            <person name="Toyoda A."/>
            <person name="Oliveira C."/>
            <person name="Osipova E."/>
            <person name="Leigh N.D."/>
            <person name="Simon A."/>
            <person name="Yun M.H."/>
        </authorList>
    </citation>
    <scope>NUCLEOTIDE SEQUENCE</scope>
    <source>
        <strain evidence="3">20211129_DDA</strain>
        <tissue evidence="3">Liver</tissue>
    </source>
</reference>
<dbReference type="Proteomes" id="UP001066276">
    <property type="component" value="Chromosome 12"/>
</dbReference>
<proteinExistence type="predicted"/>
<dbReference type="EMBL" id="JANPWB010000016">
    <property type="protein sequence ID" value="KAJ1084549.1"/>
    <property type="molecule type" value="Genomic_DNA"/>
</dbReference>
<feature type="region of interest" description="Disordered" evidence="1">
    <location>
        <begin position="241"/>
        <end position="305"/>
    </location>
</feature>
<comment type="caution">
    <text evidence="3">The sequence shown here is derived from an EMBL/GenBank/DDBJ whole genome shotgun (WGS) entry which is preliminary data.</text>
</comment>
<dbReference type="AlphaFoldDB" id="A0AAV7L106"/>
<accession>A0AAV7L106</accession>
<feature type="region of interest" description="Disordered" evidence="1">
    <location>
        <begin position="117"/>
        <end position="140"/>
    </location>
</feature>
<feature type="chain" id="PRO_5043540945" evidence="2">
    <location>
        <begin position="35"/>
        <end position="305"/>
    </location>
</feature>
<evidence type="ECO:0000313" key="3">
    <source>
        <dbReference type="EMBL" id="KAJ1084549.1"/>
    </source>
</evidence>
<organism evidence="3 4">
    <name type="scientific">Pleurodeles waltl</name>
    <name type="common">Iberian ribbed newt</name>
    <dbReference type="NCBI Taxonomy" id="8319"/>
    <lineage>
        <taxon>Eukaryota</taxon>
        <taxon>Metazoa</taxon>
        <taxon>Chordata</taxon>
        <taxon>Craniata</taxon>
        <taxon>Vertebrata</taxon>
        <taxon>Euteleostomi</taxon>
        <taxon>Amphibia</taxon>
        <taxon>Batrachia</taxon>
        <taxon>Caudata</taxon>
        <taxon>Salamandroidea</taxon>
        <taxon>Salamandridae</taxon>
        <taxon>Pleurodelinae</taxon>
        <taxon>Pleurodeles</taxon>
    </lineage>
</organism>
<evidence type="ECO:0000313" key="4">
    <source>
        <dbReference type="Proteomes" id="UP001066276"/>
    </source>
</evidence>
<gene>
    <name evidence="3" type="ORF">NDU88_004696</name>
</gene>
<sequence>MRSPARGLWGGWYSPGRRGLQIGLLWATWKIVASASVRRCAHIRDGRQICESGVVAIAEGRAHGPCVAGGPSCLARGEESCAGGRGCSDGLLAAVGGSEARPGRASRAWRARRAWAARSPWPEEQAEPRAAGRSSSPGWTARRRLAANTPGERCGGKGFVPANAAASWEQRPGPSGVQPVVNRRRTVRTTAGELPRRAQEALGYGNELWREDCILDYDETSIEEGELVDDGEEEIWWEQGGEGVVDRLGNRPNLASPQNKRRLRKNTRGSSLQRKASEKALAPKRRSRSWRVEETGEQHFSCNLK</sequence>
<feature type="signal peptide" evidence="2">
    <location>
        <begin position="1"/>
        <end position="34"/>
    </location>
</feature>
<evidence type="ECO:0000256" key="2">
    <source>
        <dbReference type="SAM" id="SignalP"/>
    </source>
</evidence>
<evidence type="ECO:0000256" key="1">
    <source>
        <dbReference type="SAM" id="MobiDB-lite"/>
    </source>
</evidence>